<sequence>MQSLPPELASLVFVHFVALEPPRIGSSSRLRTGPLVLASVCSSWRALALRLPELWGVIRIYPPVGANISNQRIRDLFQLLPLWLSRSGNTLLDIYVSNAFHRHQIDTIFALLAPFSPRIRALDIPIQESASFPSEFQCSSLESLILEFLPQRRVVTPPSVFVSATLLRHLTLSNATLSSVEYIPIELITHLEFRASSSSAYSCLEILRRASRLEELIAELEWDRDLLHPPALLTLAHLHTLRLVTSADRTLFPFLVLPKLDSLELNGLNSNAAILRGVSLGERSSWTIRSICLRHMNTDAILQMLSINPSLEIVHIDWPLGSLALLFVQMASNAPFIPALRQLSIQNYRPETSEIAVLASTLTSSSLKVSISLVHKSDVNWVKETLREPFGDILLRVT</sequence>
<reference evidence="1" key="1">
    <citation type="submission" date="2020-05" db="EMBL/GenBank/DDBJ databases">
        <title>Mycena genomes resolve the evolution of fungal bioluminescence.</title>
        <authorList>
            <person name="Tsai I.J."/>
        </authorList>
    </citation>
    <scope>NUCLEOTIDE SEQUENCE</scope>
    <source>
        <strain evidence="1">171206Taipei</strain>
    </source>
</reference>
<dbReference type="SUPFAM" id="SSF52047">
    <property type="entry name" value="RNI-like"/>
    <property type="match status" value="1"/>
</dbReference>
<accession>A0A8H6W2C6</accession>
<dbReference type="AlphaFoldDB" id="A0A8H6W2C6"/>
<keyword evidence="2" id="KW-1185">Reference proteome</keyword>
<protein>
    <submittedName>
        <fullName evidence="1">Beta-lactamase domain-containing protein</fullName>
    </submittedName>
</protein>
<dbReference type="Proteomes" id="UP000636479">
    <property type="component" value="Unassembled WGS sequence"/>
</dbReference>
<evidence type="ECO:0000313" key="2">
    <source>
        <dbReference type="Proteomes" id="UP000636479"/>
    </source>
</evidence>
<proteinExistence type="predicted"/>
<evidence type="ECO:0000313" key="1">
    <source>
        <dbReference type="EMBL" id="KAF7299118.1"/>
    </source>
</evidence>
<dbReference type="GeneID" id="59347780"/>
<name>A0A8H6W2C6_9AGAR</name>
<gene>
    <name evidence="1" type="ORF">MIND_00860100</name>
</gene>
<dbReference type="EMBL" id="JACAZF010000007">
    <property type="protein sequence ID" value="KAF7299118.1"/>
    <property type="molecule type" value="Genomic_DNA"/>
</dbReference>
<comment type="caution">
    <text evidence="1">The sequence shown here is derived from an EMBL/GenBank/DDBJ whole genome shotgun (WGS) entry which is preliminary data.</text>
</comment>
<dbReference type="OrthoDB" id="2269034at2759"/>
<dbReference type="RefSeq" id="XP_037218506.1">
    <property type="nucleotide sequence ID" value="XM_037365264.1"/>
</dbReference>
<organism evidence="1 2">
    <name type="scientific">Mycena indigotica</name>
    <dbReference type="NCBI Taxonomy" id="2126181"/>
    <lineage>
        <taxon>Eukaryota</taxon>
        <taxon>Fungi</taxon>
        <taxon>Dikarya</taxon>
        <taxon>Basidiomycota</taxon>
        <taxon>Agaricomycotina</taxon>
        <taxon>Agaricomycetes</taxon>
        <taxon>Agaricomycetidae</taxon>
        <taxon>Agaricales</taxon>
        <taxon>Marasmiineae</taxon>
        <taxon>Mycenaceae</taxon>
        <taxon>Mycena</taxon>
    </lineage>
</organism>